<evidence type="ECO:0000256" key="7">
    <source>
        <dbReference type="ARBA" id="ARBA00023136"/>
    </source>
</evidence>
<feature type="transmembrane region" description="Helical" evidence="8">
    <location>
        <begin position="81"/>
        <end position="102"/>
    </location>
</feature>
<dbReference type="GO" id="GO:0016763">
    <property type="term" value="F:pentosyltransferase activity"/>
    <property type="evidence" value="ECO:0007669"/>
    <property type="project" value="TreeGrafter"/>
</dbReference>
<feature type="transmembrane region" description="Helical" evidence="8">
    <location>
        <begin position="243"/>
        <end position="272"/>
    </location>
</feature>
<dbReference type="PANTHER" id="PTHR33908">
    <property type="entry name" value="MANNOSYLTRANSFERASE YKCB-RELATED"/>
    <property type="match status" value="1"/>
</dbReference>
<keyword evidence="7 8" id="KW-0472">Membrane</keyword>
<dbReference type="RefSeq" id="WP_079600681.1">
    <property type="nucleotide sequence ID" value="NZ_LT670817.1"/>
</dbReference>
<evidence type="ECO:0000256" key="1">
    <source>
        <dbReference type="ARBA" id="ARBA00004651"/>
    </source>
</evidence>
<evidence type="ECO:0000256" key="5">
    <source>
        <dbReference type="ARBA" id="ARBA00022692"/>
    </source>
</evidence>
<gene>
    <name evidence="10" type="ORF">SAMN05443248_1508</name>
</gene>
<dbReference type="InterPro" id="IPR050297">
    <property type="entry name" value="LipidA_mod_glycosyltrf_83"/>
</dbReference>
<dbReference type="InterPro" id="IPR038731">
    <property type="entry name" value="RgtA/B/C-like"/>
</dbReference>
<evidence type="ECO:0000256" key="8">
    <source>
        <dbReference type="SAM" id="Phobius"/>
    </source>
</evidence>
<proteinExistence type="predicted"/>
<feature type="transmembrane region" description="Helical" evidence="8">
    <location>
        <begin position="17"/>
        <end position="37"/>
    </location>
</feature>
<sequence>MRFTSLITELIRARPRLVVWLVVLFQAALWLMVPLLLYRSPPDDLATVLAYGREYQVGTGLGPPLAFWLADIAFRAAGNHVIGVYLLAQLCGVATFWTLYLLSRAVVGGQQAVLAVLLTMTVVVFSSPGVEFGPLVLARPLWALLLLHSWQLIGQNRRNAWFAWSIEAGLLLLTIPAAIGLLILVIGFALATARGRRMLRSFDPLFALLVIVVLALPYLIWLIRADALALPPWPAIAELSGRALHWAGLLGTLLFALSGIVLLAVLNSGWFARKPEDAPIIYRPPVDPLARDFVYFFAIAPALAGSLISGLFDLDRVAGGAGVALLMSGLAVIVAAGDLIALRRQRVLRTVWAAAIVVPALAVIVTTLFLPWAGSAEVTTSLPATAIARFFGDSFERRTNQPLRAVTGDAQLAALISLDAGRPHLFLDTAAERTPWLTLAKFNQTGGVVVWRASDTAGTPPADIAQRFPGLVPEVPRAFERLVVGRQPLLRIGWGIVRPKAP</sequence>
<dbReference type="AlphaFoldDB" id="A0A1M5JP08"/>
<name>A0A1M5JP08_9BRAD</name>
<organism evidence="10 11">
    <name type="scientific">Bradyrhizobium erythrophlei</name>
    <dbReference type="NCBI Taxonomy" id="1437360"/>
    <lineage>
        <taxon>Bacteria</taxon>
        <taxon>Pseudomonadati</taxon>
        <taxon>Pseudomonadota</taxon>
        <taxon>Alphaproteobacteria</taxon>
        <taxon>Hyphomicrobiales</taxon>
        <taxon>Nitrobacteraceae</taxon>
        <taxon>Bradyrhizobium</taxon>
    </lineage>
</organism>
<dbReference type="Pfam" id="PF13231">
    <property type="entry name" value="PMT_2"/>
    <property type="match status" value="1"/>
</dbReference>
<feature type="domain" description="Glycosyltransferase RgtA/B/C/D-like" evidence="9">
    <location>
        <begin position="63"/>
        <end position="221"/>
    </location>
</feature>
<reference evidence="10 11" key="1">
    <citation type="submission" date="2016-11" db="EMBL/GenBank/DDBJ databases">
        <authorList>
            <person name="Jaros S."/>
            <person name="Januszkiewicz K."/>
            <person name="Wedrychowicz H."/>
        </authorList>
    </citation>
    <scope>NUCLEOTIDE SEQUENCE [LARGE SCALE GENOMIC DNA]</scope>
    <source>
        <strain evidence="10 11">GAS138</strain>
    </source>
</reference>
<feature type="transmembrane region" description="Helical" evidence="8">
    <location>
        <begin position="293"/>
        <end position="312"/>
    </location>
</feature>
<evidence type="ECO:0000256" key="3">
    <source>
        <dbReference type="ARBA" id="ARBA00022676"/>
    </source>
</evidence>
<keyword evidence="2" id="KW-1003">Cell membrane</keyword>
<dbReference type="Proteomes" id="UP000189796">
    <property type="component" value="Chromosome I"/>
</dbReference>
<evidence type="ECO:0000256" key="6">
    <source>
        <dbReference type="ARBA" id="ARBA00022989"/>
    </source>
</evidence>
<comment type="subcellular location">
    <subcellularLocation>
        <location evidence="1">Cell membrane</location>
        <topology evidence="1">Multi-pass membrane protein</topology>
    </subcellularLocation>
</comment>
<evidence type="ECO:0000313" key="11">
    <source>
        <dbReference type="Proteomes" id="UP000189796"/>
    </source>
</evidence>
<evidence type="ECO:0000256" key="4">
    <source>
        <dbReference type="ARBA" id="ARBA00022679"/>
    </source>
</evidence>
<keyword evidence="4 10" id="KW-0808">Transferase</keyword>
<dbReference type="OrthoDB" id="7955969at2"/>
<dbReference type="GO" id="GO:0009103">
    <property type="term" value="P:lipopolysaccharide biosynthetic process"/>
    <property type="evidence" value="ECO:0007669"/>
    <property type="project" value="UniProtKB-ARBA"/>
</dbReference>
<accession>A0A1M5JP08</accession>
<evidence type="ECO:0000259" key="9">
    <source>
        <dbReference type="Pfam" id="PF13231"/>
    </source>
</evidence>
<feature type="transmembrane region" description="Helical" evidence="8">
    <location>
        <begin position="318"/>
        <end position="340"/>
    </location>
</feature>
<feature type="transmembrane region" description="Helical" evidence="8">
    <location>
        <begin position="170"/>
        <end position="193"/>
    </location>
</feature>
<evidence type="ECO:0000256" key="2">
    <source>
        <dbReference type="ARBA" id="ARBA00022475"/>
    </source>
</evidence>
<keyword evidence="6 8" id="KW-1133">Transmembrane helix</keyword>
<feature type="transmembrane region" description="Helical" evidence="8">
    <location>
        <begin position="352"/>
        <end position="373"/>
    </location>
</feature>
<keyword evidence="3 10" id="KW-0328">Glycosyltransferase</keyword>
<dbReference type="PANTHER" id="PTHR33908:SF9">
    <property type="entry name" value="BLL5595 PROTEIN"/>
    <property type="match status" value="1"/>
</dbReference>
<feature type="transmembrane region" description="Helical" evidence="8">
    <location>
        <begin position="205"/>
        <end position="223"/>
    </location>
</feature>
<dbReference type="EMBL" id="LT670817">
    <property type="protein sequence ID" value="SHG42307.1"/>
    <property type="molecule type" value="Genomic_DNA"/>
</dbReference>
<evidence type="ECO:0000313" key="10">
    <source>
        <dbReference type="EMBL" id="SHG42307.1"/>
    </source>
</evidence>
<protein>
    <submittedName>
        <fullName evidence="10">Dolichyl-phosphate-mannose-protein mannosyltransferase</fullName>
    </submittedName>
</protein>
<dbReference type="GO" id="GO:0005886">
    <property type="term" value="C:plasma membrane"/>
    <property type="evidence" value="ECO:0007669"/>
    <property type="project" value="UniProtKB-SubCell"/>
</dbReference>
<keyword evidence="5 8" id="KW-0812">Transmembrane</keyword>